<accession>A0ABW1P7Z4</accession>
<protein>
    <recommendedName>
        <fullName evidence="4">Capsid maturation protease</fullName>
    </recommendedName>
</protein>
<dbReference type="Proteomes" id="UP001596220">
    <property type="component" value="Unassembled WGS sequence"/>
</dbReference>
<feature type="region of interest" description="Disordered" evidence="1">
    <location>
        <begin position="336"/>
        <end position="369"/>
    </location>
</feature>
<gene>
    <name evidence="2" type="ORF">ACFP3R_16430</name>
</gene>
<name>A0ABW1P7Z4_9PSEU</name>
<feature type="compositionally biased region" description="Acidic residues" evidence="1">
    <location>
        <begin position="345"/>
        <end position="367"/>
    </location>
</feature>
<dbReference type="RefSeq" id="WP_380637067.1">
    <property type="nucleotide sequence ID" value="NZ_JBHSQO010000014.1"/>
</dbReference>
<evidence type="ECO:0000256" key="1">
    <source>
        <dbReference type="SAM" id="MobiDB-lite"/>
    </source>
</evidence>
<keyword evidence="3" id="KW-1185">Reference proteome</keyword>
<reference evidence="3" key="1">
    <citation type="journal article" date="2019" name="Int. J. Syst. Evol. Microbiol.">
        <title>The Global Catalogue of Microorganisms (GCM) 10K type strain sequencing project: providing services to taxonomists for standard genome sequencing and annotation.</title>
        <authorList>
            <consortium name="The Broad Institute Genomics Platform"/>
            <consortium name="The Broad Institute Genome Sequencing Center for Infectious Disease"/>
            <person name="Wu L."/>
            <person name="Ma J."/>
        </authorList>
    </citation>
    <scope>NUCLEOTIDE SEQUENCE [LARGE SCALE GENOMIC DNA]</scope>
    <source>
        <strain evidence="3">CGMCC 4.7246</strain>
    </source>
</reference>
<proteinExistence type="predicted"/>
<comment type="caution">
    <text evidence="2">The sequence shown here is derived from an EMBL/GenBank/DDBJ whole genome shotgun (WGS) entry which is preliminary data.</text>
</comment>
<evidence type="ECO:0008006" key="4">
    <source>
        <dbReference type="Google" id="ProtNLM"/>
    </source>
</evidence>
<evidence type="ECO:0000313" key="2">
    <source>
        <dbReference type="EMBL" id="MFC6090867.1"/>
    </source>
</evidence>
<dbReference type="EMBL" id="JBHSQO010000014">
    <property type="protein sequence ID" value="MFC6090867.1"/>
    <property type="molecule type" value="Genomic_DNA"/>
</dbReference>
<dbReference type="Pfam" id="PF25310">
    <property type="entry name" value="VG15"/>
    <property type="match status" value="1"/>
</dbReference>
<sequence>MAGTVRGRELTDQQRRDQLAIRARMLADIIELWQLLDPEQPAETTASWLGQAVPAVLRYRSESARSAATYYDAFRHAETGARDFRAKPAEDTAATRARLTASLLVTGPTEIRKRVAAGQEPHEAARAALVMVSGATGRHTLDGGRDTVVAAAKTDRRAIGYARVTGDDPCWFCAMLASRGPDYKTAASAGAGRNRSRSGEEFAGSGSARFHDHCACSIEPVFRRDAAWPGSGREFEQLWKDSTKGKAGVAAVSAFRAAIAERSRTMREQDETPEPAQPPTVVVDEVVDEPSGPVPVAVDDLSTLSEAALENAFADATEAEDAEQLDAVLAEMNRRHVDGDPGEQPVDDEGQEPEEEPAPDPGTEVDPEQAAQWERYEQLVSEGYSDEEAFAEAFNRDAEQLRRDEVIAKLRAEGYQGRNLEALTRAAWRDEVYRRYLEAEQDTRGHMLTRQAQSRGVDPLSLFTGPAHVARANASDELKEWWDGNGRPTYEQWVDMLLGKVIAFGGTAGDGWLR</sequence>
<dbReference type="InterPro" id="IPR057369">
    <property type="entry name" value="VG15"/>
</dbReference>
<evidence type="ECO:0000313" key="3">
    <source>
        <dbReference type="Proteomes" id="UP001596220"/>
    </source>
</evidence>
<organism evidence="2 3">
    <name type="scientific">Saccharothrix lopnurensis</name>
    <dbReference type="NCBI Taxonomy" id="1670621"/>
    <lineage>
        <taxon>Bacteria</taxon>
        <taxon>Bacillati</taxon>
        <taxon>Actinomycetota</taxon>
        <taxon>Actinomycetes</taxon>
        <taxon>Pseudonocardiales</taxon>
        <taxon>Pseudonocardiaceae</taxon>
        <taxon>Saccharothrix</taxon>
    </lineage>
</organism>